<sequence>MSGAKRGFKTYYRLGLIENWDWPLLWFSLPFYVLFTFLYDVLITGQWSLLWIVTFTAGTVLEILLVVAAKKTFLPWLLSKPGAGIYGLLFAGFVNSCRNLLVAAMALDFQLEEKIDWVQRAIGGFASGAVFILIFVSIAGSRIQHDSTMQKQKSIQRALVSQRAESATILAAENQKLLAQTQQTLLPRIDQIANMLTTNRARLESIQELRALVADQVRPLSEQLRRGGLSLSQAQPPAEVTTVKTQFFIDRFNLSKAFRPVILLILGGATQFLIMQMLFGTAVAQANLLPIAIGSATLLLLIALIPKHKVVTRKSGMVYLSLILSTIGAPLFLTNLQRVQDLATALMFSMVIIFPILMGIALGNSAILDLAREQAEAQVVSDNSRLERETSLFEQRMWLAKRNWSFVVHGTVQAALTAAISRLSASEELEQYQIDLVLQDLQRAKDGLSKTPELDIDLNTALQAVVSTWKGICTVDWHFTERATRLLTRDVNARMCVNEIIKEAVSNAVRHGEANQVNIELDRTGDELLVVTVSNNGRAPRQELRNGVGSQMLDELTLSWSLTYNRAQAKTILEAKLALESISRGTL</sequence>
<reference evidence="2 3" key="1">
    <citation type="journal article" date="2014" name="Int. J. Syst. Evol. Microbiol.">
        <title>Rhodoluna lacicola gen. nov., sp. nov., a planktonic freshwater bacterium with stream-lined genome.</title>
        <authorList>
            <person name="Hahn M."/>
            <person name="Schmidt J."/>
            <person name="Taipale S.J."/>
            <person name="Doolittle W.F."/>
            <person name="Koll U."/>
        </authorList>
    </citation>
    <scope>NUCLEOTIDE SEQUENCE [LARGE SCALE GENOMIC DNA]</scope>
    <source>
        <strain evidence="2 3">MWH-Ta8</strain>
    </source>
</reference>
<feature type="transmembrane region" description="Helical" evidence="1">
    <location>
        <begin position="81"/>
        <end position="101"/>
    </location>
</feature>
<dbReference type="Proteomes" id="UP000067708">
    <property type="component" value="Chromosome"/>
</dbReference>
<dbReference type="KEGG" id="rla:Rhola_00012650"/>
<dbReference type="InterPro" id="IPR036890">
    <property type="entry name" value="HATPase_C_sf"/>
</dbReference>
<dbReference type="RefSeq" id="WP_038503213.1">
    <property type="nucleotide sequence ID" value="NZ_CP007490.1"/>
</dbReference>
<dbReference type="EMBL" id="CP007490">
    <property type="protein sequence ID" value="AIC48057.1"/>
    <property type="molecule type" value="Genomic_DNA"/>
</dbReference>
<keyword evidence="3" id="KW-1185">Reference proteome</keyword>
<keyword evidence="2" id="KW-0418">Kinase</keyword>
<organism evidence="2 3">
    <name type="scientific">Rhodoluna lacicola</name>
    <dbReference type="NCBI Taxonomy" id="529884"/>
    <lineage>
        <taxon>Bacteria</taxon>
        <taxon>Bacillati</taxon>
        <taxon>Actinomycetota</taxon>
        <taxon>Actinomycetes</taxon>
        <taxon>Micrococcales</taxon>
        <taxon>Microbacteriaceae</taxon>
        <taxon>Luna cluster</taxon>
        <taxon>Luna-1 subcluster</taxon>
        <taxon>Rhodoluna</taxon>
    </lineage>
</organism>
<keyword evidence="1" id="KW-1133">Transmembrane helix</keyword>
<name>A0A060JHP3_9MICO</name>
<keyword evidence="1" id="KW-0812">Transmembrane</keyword>
<feature type="transmembrane region" description="Helical" evidence="1">
    <location>
        <begin position="261"/>
        <end position="282"/>
    </location>
</feature>
<evidence type="ECO:0000313" key="3">
    <source>
        <dbReference type="Proteomes" id="UP000067708"/>
    </source>
</evidence>
<dbReference type="SUPFAM" id="SSF55874">
    <property type="entry name" value="ATPase domain of HSP90 chaperone/DNA topoisomerase II/histidine kinase"/>
    <property type="match status" value="1"/>
</dbReference>
<dbReference type="GO" id="GO:0016301">
    <property type="term" value="F:kinase activity"/>
    <property type="evidence" value="ECO:0007669"/>
    <property type="project" value="UniProtKB-KW"/>
</dbReference>
<feature type="transmembrane region" description="Helical" evidence="1">
    <location>
        <begin position="121"/>
        <end position="143"/>
    </location>
</feature>
<evidence type="ECO:0000256" key="1">
    <source>
        <dbReference type="SAM" id="Phobius"/>
    </source>
</evidence>
<feature type="transmembrane region" description="Helical" evidence="1">
    <location>
        <begin position="317"/>
        <end position="336"/>
    </location>
</feature>
<feature type="transmembrane region" description="Helical" evidence="1">
    <location>
        <begin position="20"/>
        <end position="42"/>
    </location>
</feature>
<feature type="transmembrane region" description="Helical" evidence="1">
    <location>
        <begin position="342"/>
        <end position="362"/>
    </location>
</feature>
<feature type="transmembrane region" description="Helical" evidence="1">
    <location>
        <begin position="48"/>
        <end position="69"/>
    </location>
</feature>
<dbReference type="STRING" id="529884.Rhola_00012650"/>
<dbReference type="HOGENOM" id="CLU_464494_0_0_11"/>
<evidence type="ECO:0000313" key="2">
    <source>
        <dbReference type="EMBL" id="AIC48057.1"/>
    </source>
</evidence>
<keyword evidence="2" id="KW-0808">Transferase</keyword>
<dbReference type="AlphaFoldDB" id="A0A060JHP3"/>
<accession>A0A060JHP3</accession>
<keyword evidence="1" id="KW-0472">Membrane</keyword>
<feature type="transmembrane region" description="Helical" evidence="1">
    <location>
        <begin position="288"/>
        <end position="305"/>
    </location>
</feature>
<dbReference type="Gene3D" id="3.30.565.10">
    <property type="entry name" value="Histidine kinase-like ATPase, C-terminal domain"/>
    <property type="match status" value="1"/>
</dbReference>
<protein>
    <submittedName>
        <fullName evidence="2">Signal transduction histidine kinase</fullName>
    </submittedName>
</protein>
<gene>
    <name evidence="2" type="ORF">Rhola_00012650</name>
</gene>
<proteinExistence type="predicted"/>
<dbReference type="OrthoDB" id="227596at2"/>